<reference evidence="1" key="1">
    <citation type="journal article" date="2009" name="Rice">
        <title>De Novo Next Generation Sequencing of Plant Genomes.</title>
        <authorList>
            <person name="Rounsley S."/>
            <person name="Marri P.R."/>
            <person name="Yu Y."/>
            <person name="He R."/>
            <person name="Sisneros N."/>
            <person name="Goicoechea J.L."/>
            <person name="Lee S.J."/>
            <person name="Angelova A."/>
            <person name="Kudrna D."/>
            <person name="Luo M."/>
            <person name="Affourtit J."/>
            <person name="Desany B."/>
            <person name="Knight J."/>
            <person name="Niazi F."/>
            <person name="Egholm M."/>
            <person name="Wing R.A."/>
        </authorList>
    </citation>
    <scope>NUCLEOTIDE SEQUENCE [LARGE SCALE GENOMIC DNA]</scope>
    <source>
        <strain evidence="1">cv. IRGC 105608</strain>
    </source>
</reference>
<keyword evidence="2" id="KW-1185">Reference proteome</keyword>
<reference evidence="1" key="2">
    <citation type="submission" date="2015-03" db="UniProtKB">
        <authorList>
            <consortium name="EnsemblPlants"/>
        </authorList>
    </citation>
    <scope>IDENTIFICATION</scope>
</reference>
<dbReference type="Proteomes" id="UP000026960">
    <property type="component" value="Chromosome 11"/>
</dbReference>
<sequence>MPLRLCFLCVRRCGRGCVGAPRVHVYARPPETRVSERGETHDAEVLRRGLDEAVKGFDRRTKLRTPLDLRHQ</sequence>
<dbReference type="EnsemblPlants" id="OBART11G19760.1">
    <property type="protein sequence ID" value="OBART11G19760.1"/>
    <property type="gene ID" value="OBART11G19760"/>
</dbReference>
<organism evidence="1">
    <name type="scientific">Oryza barthii</name>
    <dbReference type="NCBI Taxonomy" id="65489"/>
    <lineage>
        <taxon>Eukaryota</taxon>
        <taxon>Viridiplantae</taxon>
        <taxon>Streptophyta</taxon>
        <taxon>Embryophyta</taxon>
        <taxon>Tracheophyta</taxon>
        <taxon>Spermatophyta</taxon>
        <taxon>Magnoliopsida</taxon>
        <taxon>Liliopsida</taxon>
        <taxon>Poales</taxon>
        <taxon>Poaceae</taxon>
        <taxon>BOP clade</taxon>
        <taxon>Oryzoideae</taxon>
        <taxon>Oryzeae</taxon>
        <taxon>Oryzinae</taxon>
        <taxon>Oryza</taxon>
    </lineage>
</organism>
<proteinExistence type="predicted"/>
<dbReference type="HOGENOM" id="CLU_2726140_0_0_1"/>
<dbReference type="AlphaFoldDB" id="A0A0D3HNZ1"/>
<dbReference type="Gramene" id="OBART11G19760.1">
    <property type="protein sequence ID" value="OBART11G19760.1"/>
    <property type="gene ID" value="OBART11G19760"/>
</dbReference>
<accession>A0A0D3HNZ1</accession>
<evidence type="ECO:0000313" key="2">
    <source>
        <dbReference type="Proteomes" id="UP000026960"/>
    </source>
</evidence>
<dbReference type="PaxDb" id="65489-OBART11G19760.1"/>
<name>A0A0D3HNZ1_9ORYZ</name>
<protein>
    <submittedName>
        <fullName evidence="1">Uncharacterized protein</fullName>
    </submittedName>
</protein>
<evidence type="ECO:0000313" key="1">
    <source>
        <dbReference type="EnsemblPlants" id="OBART11G19760.1"/>
    </source>
</evidence>